<gene>
    <name evidence="4" type="ORF">FHG12_04735</name>
</gene>
<evidence type="ECO:0000259" key="3">
    <source>
        <dbReference type="Pfam" id="PF09394"/>
    </source>
</evidence>
<dbReference type="OrthoDB" id="874790at2"/>
<dbReference type="GO" id="GO:0004869">
    <property type="term" value="F:cysteine-type endopeptidase inhibitor activity"/>
    <property type="evidence" value="ECO:0007669"/>
    <property type="project" value="UniProtKB-KW"/>
</dbReference>
<name>A0A5B8A001_9BACT</name>
<evidence type="ECO:0000313" key="4">
    <source>
        <dbReference type="EMBL" id="QDA59452.1"/>
    </source>
</evidence>
<keyword evidence="5" id="KW-1185">Reference proteome</keyword>
<sequence length="263" mass="28261">MKMPRLLPVAFRESVAALYVLLVLGSARPQSLWAQNQNQQHTSIVTLTAESSGKPLQLSLGDVLIIRLPAAGGPGPAWRVMDLVPGMLALTSNTKLPGILSGVPGAPFTQELRFQTIGPGGQMLTLVSVAPGRSYSPIGDLFQTYVTVDQPGVAKNVSFSERGNRSQVTVNKGDQLTVQLETTVGSTFQWEAVPVSNGIVKLVKQQVGPDKPRKKVKVGAPEDVVFQYQALNSGQTTVKFLYRDTADNEAPPKRTFELAVTVP</sequence>
<dbReference type="EMBL" id="CP040896">
    <property type="protein sequence ID" value="QDA59452.1"/>
    <property type="molecule type" value="Genomic_DNA"/>
</dbReference>
<evidence type="ECO:0000256" key="1">
    <source>
        <dbReference type="ARBA" id="ARBA00022690"/>
    </source>
</evidence>
<dbReference type="InterPro" id="IPR018990">
    <property type="entry name" value="Prot_inh_I42_chagasin"/>
</dbReference>
<dbReference type="Pfam" id="PF09394">
    <property type="entry name" value="Inhibitor_I42"/>
    <property type="match status" value="1"/>
</dbReference>
<reference evidence="4 5" key="1">
    <citation type="submission" date="2019-06" db="EMBL/GenBank/DDBJ databases">
        <authorList>
            <person name="Srinivasan S."/>
        </authorList>
    </citation>
    <scope>NUCLEOTIDE SEQUENCE [LARGE SCALE GENOMIC DNA]</scope>
    <source>
        <strain evidence="4 5">17J68-5</strain>
    </source>
</reference>
<keyword evidence="1" id="KW-0646">Protease inhibitor</keyword>
<dbReference type="PANTHER" id="PTHR36530:SF1">
    <property type="entry name" value="AMOEBIASIN-1"/>
    <property type="match status" value="1"/>
</dbReference>
<dbReference type="SUPFAM" id="SSF141066">
    <property type="entry name" value="ICP-like"/>
    <property type="match status" value="2"/>
</dbReference>
<evidence type="ECO:0000313" key="5">
    <source>
        <dbReference type="Proteomes" id="UP000305398"/>
    </source>
</evidence>
<proteinExistence type="predicted"/>
<protein>
    <recommendedName>
        <fullName evidence="3">Proteinase inhibitor I42 chagasin domain-containing protein</fullName>
    </recommendedName>
</protein>
<dbReference type="InterPro" id="IPR036331">
    <property type="entry name" value="Chagasin-like_sf"/>
</dbReference>
<dbReference type="Gene3D" id="2.60.40.2020">
    <property type="match status" value="2"/>
</dbReference>
<feature type="domain" description="Proteinase inhibitor I42 chagasin" evidence="3">
    <location>
        <begin position="169"/>
        <end position="260"/>
    </location>
</feature>
<dbReference type="AlphaFoldDB" id="A0A5B8A001"/>
<dbReference type="PANTHER" id="PTHR36530">
    <property type="entry name" value="INHIBITOR OF CYSTEINE PEPTIDASE"/>
    <property type="match status" value="1"/>
</dbReference>
<dbReference type="Proteomes" id="UP000305398">
    <property type="component" value="Chromosome"/>
</dbReference>
<accession>A0A5B8A001</accession>
<dbReference type="KEGG" id="hyj:FHG12_04735"/>
<dbReference type="InterPro" id="IPR052781">
    <property type="entry name" value="Cys_protease_inhibitor_I42"/>
</dbReference>
<evidence type="ECO:0000256" key="2">
    <source>
        <dbReference type="ARBA" id="ARBA00022704"/>
    </source>
</evidence>
<organism evidence="4 5">
    <name type="scientific">Hymenobacter jejuensis</name>
    <dbReference type="NCBI Taxonomy" id="2502781"/>
    <lineage>
        <taxon>Bacteria</taxon>
        <taxon>Pseudomonadati</taxon>
        <taxon>Bacteroidota</taxon>
        <taxon>Cytophagia</taxon>
        <taxon>Cytophagales</taxon>
        <taxon>Hymenobacteraceae</taxon>
        <taxon>Hymenobacter</taxon>
    </lineage>
</organism>
<keyword evidence="2" id="KW-0789">Thiol protease inhibitor</keyword>